<dbReference type="EMBL" id="WTYE01000001">
    <property type="protein sequence ID" value="MXP31743.1"/>
    <property type="molecule type" value="Genomic_DNA"/>
</dbReference>
<organism evidence="1 2">
    <name type="scientific">Parerythrobacter jejuensis</name>
    <dbReference type="NCBI Taxonomy" id="795812"/>
    <lineage>
        <taxon>Bacteria</taxon>
        <taxon>Pseudomonadati</taxon>
        <taxon>Pseudomonadota</taxon>
        <taxon>Alphaproteobacteria</taxon>
        <taxon>Sphingomonadales</taxon>
        <taxon>Erythrobacteraceae</taxon>
        <taxon>Parerythrobacter</taxon>
    </lineage>
</organism>
<dbReference type="AlphaFoldDB" id="A0A845ARC0"/>
<evidence type="ECO:0000313" key="2">
    <source>
        <dbReference type="Proteomes" id="UP000446786"/>
    </source>
</evidence>
<reference evidence="1 2" key="1">
    <citation type="submission" date="2019-12" db="EMBL/GenBank/DDBJ databases">
        <title>Genomic-based taxomic classification of the family Erythrobacteraceae.</title>
        <authorList>
            <person name="Xu L."/>
        </authorList>
    </citation>
    <scope>NUCLEOTIDE SEQUENCE [LARGE SCALE GENOMIC DNA]</scope>
    <source>
        <strain evidence="1 2">JCM 16677</strain>
    </source>
</reference>
<evidence type="ECO:0000313" key="1">
    <source>
        <dbReference type="EMBL" id="MXP31743.1"/>
    </source>
</evidence>
<accession>A0A845ARC0</accession>
<keyword evidence="2" id="KW-1185">Reference proteome</keyword>
<sequence>MEISPKLQHLTNEEIENLVREYYKSGLSNVELIERYNISVNPSRLVSLFPPLVHDDLLCPYCSDEPMISRRPSKSSHHDPSPECPSCGHKQVRNCYCQNCRDKQEWERKRFDEIKREIIREDYGRDYARRDLSELTLRDAVYVSALARYATSEDLKFATPYEMHSPPLAPTHGHVRSIVRHLYREDLIGVDTESSIEAFVFDDELTRAPEYYPAKVDWHFLPAIEEDHKRAFLNELAELIDAKWKQEWLDDIAGLWREIVKEEALEYYFHLLEQRDYQIDAIGEKTHTVFDFLIERFPLSKIYNLTWQAVRDVTDYNVKEGIPRYRGKNNFVGAIQRKAERFIAQGWDLRDSRRDFNCPQSVISAVFFNTFLRRGDEGFTSLPPQE</sequence>
<dbReference type="Proteomes" id="UP000446786">
    <property type="component" value="Unassembled WGS sequence"/>
</dbReference>
<comment type="caution">
    <text evidence="1">The sequence shown here is derived from an EMBL/GenBank/DDBJ whole genome shotgun (WGS) entry which is preliminary data.</text>
</comment>
<proteinExistence type="predicted"/>
<dbReference type="RefSeq" id="WP_160779155.1">
    <property type="nucleotide sequence ID" value="NZ_BAAAZF010000001.1"/>
</dbReference>
<name>A0A845ARC0_9SPHN</name>
<dbReference type="OrthoDB" id="1495383at2"/>
<protein>
    <submittedName>
        <fullName evidence="1">Uncharacterized protein</fullName>
    </submittedName>
</protein>
<gene>
    <name evidence="1" type="ORF">GRI94_07895</name>
</gene>